<dbReference type="SUPFAM" id="SSF69189">
    <property type="entry name" value="Penicillin-binding protein associated domain"/>
    <property type="match status" value="1"/>
</dbReference>
<evidence type="ECO:0000313" key="17">
    <source>
        <dbReference type="Proteomes" id="UP001597362"/>
    </source>
</evidence>
<keyword evidence="11" id="KW-0961">Cell wall biogenesis/degradation</keyword>
<dbReference type="EMBL" id="JBHUHO010000033">
    <property type="protein sequence ID" value="MFD2117099.1"/>
    <property type="molecule type" value="Genomic_DNA"/>
</dbReference>
<keyword evidence="8 16" id="KW-0378">Hydrolase</keyword>
<gene>
    <name evidence="16" type="ORF">ACFSJH_15320</name>
</gene>
<dbReference type="Gene3D" id="2.60.410.10">
    <property type="entry name" value="D-Ala-D-Ala carboxypeptidase, C-terminal domain"/>
    <property type="match status" value="1"/>
</dbReference>
<evidence type="ECO:0000313" key="16">
    <source>
        <dbReference type="EMBL" id="MFD2117099.1"/>
    </source>
</evidence>
<dbReference type="GO" id="GO:0004180">
    <property type="term" value="F:carboxypeptidase activity"/>
    <property type="evidence" value="ECO:0007669"/>
    <property type="project" value="UniProtKB-KW"/>
</dbReference>
<comment type="caution">
    <text evidence="16">The sequence shown here is derived from an EMBL/GenBank/DDBJ whole genome shotgun (WGS) entry which is preliminary data.</text>
</comment>
<keyword evidence="7 14" id="KW-0732">Signal</keyword>
<reference evidence="17" key="1">
    <citation type="journal article" date="2019" name="Int. J. Syst. Evol. Microbiol.">
        <title>The Global Catalogue of Microorganisms (GCM) 10K type strain sequencing project: providing services to taxonomists for standard genome sequencing and annotation.</title>
        <authorList>
            <consortium name="The Broad Institute Genomics Platform"/>
            <consortium name="The Broad Institute Genome Sequencing Center for Infectious Disease"/>
            <person name="Wu L."/>
            <person name="Ma J."/>
        </authorList>
    </citation>
    <scope>NUCLEOTIDE SEQUENCE [LARGE SCALE GENOMIC DNA]</scope>
    <source>
        <strain evidence="17">GH52</strain>
    </source>
</reference>
<dbReference type="InterPro" id="IPR037167">
    <property type="entry name" value="Peptidase_S11_C_sf"/>
</dbReference>
<dbReference type="InterPro" id="IPR015956">
    <property type="entry name" value="Peniciliin-bd_prot_C_sf"/>
</dbReference>
<dbReference type="SMART" id="SM00936">
    <property type="entry name" value="PBP5_C"/>
    <property type="match status" value="1"/>
</dbReference>
<dbReference type="EC" id="3.4.16.4" evidence="4"/>
<dbReference type="RefSeq" id="WP_377773915.1">
    <property type="nucleotide sequence ID" value="NZ_JBHUHO010000033.1"/>
</dbReference>
<dbReference type="PANTHER" id="PTHR21581">
    <property type="entry name" value="D-ALANYL-D-ALANINE CARBOXYPEPTIDASE"/>
    <property type="match status" value="1"/>
</dbReference>
<keyword evidence="9" id="KW-0133">Cell shape</keyword>
<evidence type="ECO:0000256" key="2">
    <source>
        <dbReference type="ARBA" id="ARBA00004752"/>
    </source>
</evidence>
<name>A0ABW4YN56_9BACL</name>
<keyword evidence="10" id="KW-0573">Peptidoglycan synthesis</keyword>
<evidence type="ECO:0000256" key="7">
    <source>
        <dbReference type="ARBA" id="ARBA00022729"/>
    </source>
</evidence>
<evidence type="ECO:0000256" key="8">
    <source>
        <dbReference type="ARBA" id="ARBA00022801"/>
    </source>
</evidence>
<dbReference type="PANTHER" id="PTHR21581:SF11">
    <property type="entry name" value="D-ALANYL-D-ALANINE CARBOXYPEPTIDASE DACA"/>
    <property type="match status" value="1"/>
</dbReference>
<comment type="pathway">
    <text evidence="2">Cell wall biogenesis; peptidoglycan biosynthesis.</text>
</comment>
<evidence type="ECO:0000256" key="14">
    <source>
        <dbReference type="SAM" id="SignalP"/>
    </source>
</evidence>
<evidence type="ECO:0000256" key="13">
    <source>
        <dbReference type="RuleBase" id="RU004016"/>
    </source>
</evidence>
<feature type="domain" description="Peptidase S11 D-Ala-D-Ala carboxypeptidase A C-terminal" evidence="15">
    <location>
        <begin position="306"/>
        <end position="407"/>
    </location>
</feature>
<accession>A0ABW4YN56</accession>
<evidence type="ECO:0000256" key="6">
    <source>
        <dbReference type="ARBA" id="ARBA00022670"/>
    </source>
</evidence>
<dbReference type="InterPro" id="IPR018044">
    <property type="entry name" value="Peptidase_S11"/>
</dbReference>
<feature type="chain" id="PRO_5045969099" description="serine-type D-Ala-D-Ala carboxypeptidase" evidence="14">
    <location>
        <begin position="36"/>
        <end position="433"/>
    </location>
</feature>
<evidence type="ECO:0000256" key="11">
    <source>
        <dbReference type="ARBA" id="ARBA00023316"/>
    </source>
</evidence>
<feature type="signal peptide" evidence="14">
    <location>
        <begin position="1"/>
        <end position="35"/>
    </location>
</feature>
<evidence type="ECO:0000259" key="15">
    <source>
        <dbReference type="SMART" id="SM00936"/>
    </source>
</evidence>
<keyword evidence="17" id="KW-1185">Reference proteome</keyword>
<dbReference type="InterPro" id="IPR001967">
    <property type="entry name" value="Peptidase_S11_N"/>
</dbReference>
<dbReference type="InterPro" id="IPR012338">
    <property type="entry name" value="Beta-lactam/transpept-like"/>
</dbReference>
<organism evidence="16 17">
    <name type="scientific">Paenibacillus yanchengensis</name>
    <dbReference type="NCBI Taxonomy" id="2035833"/>
    <lineage>
        <taxon>Bacteria</taxon>
        <taxon>Bacillati</taxon>
        <taxon>Bacillota</taxon>
        <taxon>Bacilli</taxon>
        <taxon>Bacillales</taxon>
        <taxon>Paenibacillaceae</taxon>
        <taxon>Paenibacillus</taxon>
    </lineage>
</organism>
<dbReference type="Pfam" id="PF07943">
    <property type="entry name" value="PBP5_C"/>
    <property type="match status" value="1"/>
</dbReference>
<evidence type="ECO:0000256" key="3">
    <source>
        <dbReference type="ARBA" id="ARBA00007164"/>
    </source>
</evidence>
<dbReference type="SUPFAM" id="SSF56601">
    <property type="entry name" value="beta-lactamase/transpeptidase-like"/>
    <property type="match status" value="1"/>
</dbReference>
<evidence type="ECO:0000256" key="10">
    <source>
        <dbReference type="ARBA" id="ARBA00022984"/>
    </source>
</evidence>
<evidence type="ECO:0000256" key="5">
    <source>
        <dbReference type="ARBA" id="ARBA00022645"/>
    </source>
</evidence>
<comment type="catalytic activity">
    <reaction evidence="12">
        <text>Preferential cleavage: (Ac)2-L-Lys-D-Ala-|-D-Ala. Also transpeptidation of peptidyl-alanyl moieties that are N-acyl substituents of D-alanine.</text>
        <dbReference type="EC" id="3.4.16.4"/>
    </reaction>
</comment>
<evidence type="ECO:0000256" key="1">
    <source>
        <dbReference type="ARBA" id="ARBA00003217"/>
    </source>
</evidence>
<protein>
    <recommendedName>
        <fullName evidence="4">serine-type D-Ala-D-Ala carboxypeptidase</fullName>
        <ecNumber evidence="4">3.4.16.4</ecNumber>
    </recommendedName>
</protein>
<dbReference type="InterPro" id="IPR012907">
    <property type="entry name" value="Peptidase_S11_C"/>
</dbReference>
<keyword evidence="5 16" id="KW-0121">Carboxypeptidase</keyword>
<comment type="similarity">
    <text evidence="3 13">Belongs to the peptidase S11 family.</text>
</comment>
<dbReference type="PRINTS" id="PR00725">
    <property type="entry name" value="DADACBPTASE1"/>
</dbReference>
<sequence>MKTNVVPLLWKKSFITLLVVAMFTFLFASSQSVQAVGYDNRPSTENSLELEVKAAILIDADSGQVLYEVNADETLPVASMTKLMTEYIVLEEIKNGTLSWDDVITVTQEASNTGKSESQIYLAPGDKHTVEQLYIAMAVGSANDATKELAIRISGSLPAFVTRMNEYAVKLGLETAVFTSVTGLEDTTVMSAADVAKLARLIIVDHPEFFKYSTLHEYKFRERDKSPIINLNSMLGDDMDNPIVKSLAYEGVDGMKTGFIEAAGYNFTGTVKRGETRFISVVMDTKSRNQRFVETAKMYDYGFNSFEKKTVLAPKTKVEGFEEVAIKKGAKRKAAIATDKDITFLVKKGTSPKIELVAKELKSEDELVAPLEAKTEVGSLTYRYTDEETGKHVDYKVNLILLEDADKAGWFKLMMRAIGDFFSNLFKSIVNLF</sequence>
<dbReference type="Gene3D" id="3.40.710.10">
    <property type="entry name" value="DD-peptidase/beta-lactamase superfamily"/>
    <property type="match status" value="1"/>
</dbReference>
<keyword evidence="6" id="KW-0645">Protease</keyword>
<proteinExistence type="inferred from homology"/>
<comment type="function">
    <text evidence="1">Removes C-terminal D-alanyl residues from sugar-peptide cell wall precursors.</text>
</comment>
<dbReference type="Pfam" id="PF00768">
    <property type="entry name" value="Peptidase_S11"/>
    <property type="match status" value="1"/>
</dbReference>
<evidence type="ECO:0000256" key="4">
    <source>
        <dbReference type="ARBA" id="ARBA00012448"/>
    </source>
</evidence>
<evidence type="ECO:0000256" key="12">
    <source>
        <dbReference type="ARBA" id="ARBA00034000"/>
    </source>
</evidence>
<evidence type="ECO:0000256" key="9">
    <source>
        <dbReference type="ARBA" id="ARBA00022960"/>
    </source>
</evidence>
<dbReference type="Proteomes" id="UP001597362">
    <property type="component" value="Unassembled WGS sequence"/>
</dbReference>